<keyword evidence="2" id="KW-1185">Reference proteome</keyword>
<evidence type="ECO:0000313" key="2">
    <source>
        <dbReference type="Proteomes" id="UP000314294"/>
    </source>
</evidence>
<dbReference type="Proteomes" id="UP000314294">
    <property type="component" value="Unassembled WGS sequence"/>
</dbReference>
<dbReference type="AlphaFoldDB" id="A0A4Z2H3J8"/>
<protein>
    <submittedName>
        <fullName evidence="1">Uncharacterized protein</fullName>
    </submittedName>
</protein>
<reference evidence="1 2" key="1">
    <citation type="submission" date="2019-03" db="EMBL/GenBank/DDBJ databases">
        <title>First draft genome of Liparis tanakae, snailfish: a comprehensive survey of snailfish specific genes.</title>
        <authorList>
            <person name="Kim W."/>
            <person name="Song I."/>
            <person name="Jeong J.-H."/>
            <person name="Kim D."/>
            <person name="Kim S."/>
            <person name="Ryu S."/>
            <person name="Song J.Y."/>
            <person name="Lee S.K."/>
        </authorList>
    </citation>
    <scope>NUCLEOTIDE SEQUENCE [LARGE SCALE GENOMIC DNA]</scope>
    <source>
        <tissue evidence="1">Muscle</tissue>
    </source>
</reference>
<sequence length="149" mass="15821">MQHLRGKAGGGKQMSRVGCTTGNGLLLSALSRDQCSTTQQRLHSAADKTTERRRSTTLSFLNPCEGYVWSCDFETTDFQFQETEVSADASRGAVYPSCQLASTLPPACACGQPGAHVTEINTVSPAAAIADSNTRPVCGIGPIKRAARR</sequence>
<organism evidence="1 2">
    <name type="scientific">Liparis tanakae</name>
    <name type="common">Tanaka's snailfish</name>
    <dbReference type="NCBI Taxonomy" id="230148"/>
    <lineage>
        <taxon>Eukaryota</taxon>
        <taxon>Metazoa</taxon>
        <taxon>Chordata</taxon>
        <taxon>Craniata</taxon>
        <taxon>Vertebrata</taxon>
        <taxon>Euteleostomi</taxon>
        <taxon>Actinopterygii</taxon>
        <taxon>Neopterygii</taxon>
        <taxon>Teleostei</taxon>
        <taxon>Neoteleostei</taxon>
        <taxon>Acanthomorphata</taxon>
        <taxon>Eupercaria</taxon>
        <taxon>Perciformes</taxon>
        <taxon>Cottioidei</taxon>
        <taxon>Cottales</taxon>
        <taxon>Liparidae</taxon>
        <taxon>Liparis</taxon>
    </lineage>
</organism>
<name>A0A4Z2H3J8_9TELE</name>
<proteinExistence type="predicted"/>
<comment type="caution">
    <text evidence="1">The sequence shown here is derived from an EMBL/GenBank/DDBJ whole genome shotgun (WGS) entry which is preliminary data.</text>
</comment>
<gene>
    <name evidence="1" type="ORF">EYF80_029624</name>
</gene>
<accession>A0A4Z2H3J8</accession>
<dbReference type="EMBL" id="SRLO01000339">
    <property type="protein sequence ID" value="TNN60191.1"/>
    <property type="molecule type" value="Genomic_DNA"/>
</dbReference>
<evidence type="ECO:0000313" key="1">
    <source>
        <dbReference type="EMBL" id="TNN60191.1"/>
    </source>
</evidence>